<protein>
    <submittedName>
        <fullName evidence="2 4">Uncharacterized protein</fullName>
    </submittedName>
</protein>
<sequence length="40" mass="3833">MEIYDTAASPVADDGGDGSVGSAAPAAIAAVLVGKDSRVK</sequence>
<dbReference type="EMBL" id="UXUI01012923">
    <property type="protein sequence ID" value="VDD97145.1"/>
    <property type="molecule type" value="Genomic_DNA"/>
</dbReference>
<dbReference type="WBParaSite" id="EVEC_0001272201-mRNA-1">
    <property type="protein sequence ID" value="EVEC_0001272201-mRNA-1"/>
    <property type="gene ID" value="EVEC_0001272201"/>
</dbReference>
<evidence type="ECO:0000313" key="3">
    <source>
        <dbReference type="Proteomes" id="UP000274131"/>
    </source>
</evidence>
<gene>
    <name evidence="2" type="ORF">EVEC_LOCUS11896</name>
</gene>
<name>A0A0N4VNZ9_ENTVE</name>
<dbReference type="AlphaFoldDB" id="A0A0N4VNZ9"/>
<proteinExistence type="predicted"/>
<reference evidence="2 3" key="2">
    <citation type="submission" date="2018-10" db="EMBL/GenBank/DDBJ databases">
        <authorList>
            <consortium name="Pathogen Informatics"/>
        </authorList>
    </citation>
    <scope>NUCLEOTIDE SEQUENCE [LARGE SCALE GENOMIC DNA]</scope>
</reference>
<dbReference type="Proteomes" id="UP000274131">
    <property type="component" value="Unassembled WGS sequence"/>
</dbReference>
<feature type="region of interest" description="Disordered" evidence="1">
    <location>
        <begin position="1"/>
        <end position="21"/>
    </location>
</feature>
<keyword evidence="3" id="KW-1185">Reference proteome</keyword>
<evidence type="ECO:0000313" key="2">
    <source>
        <dbReference type="EMBL" id="VDD97145.1"/>
    </source>
</evidence>
<accession>A0A0N4VNZ9</accession>
<evidence type="ECO:0000313" key="4">
    <source>
        <dbReference type="WBParaSite" id="EVEC_0001272201-mRNA-1"/>
    </source>
</evidence>
<reference evidence="4" key="1">
    <citation type="submission" date="2017-02" db="UniProtKB">
        <authorList>
            <consortium name="WormBaseParasite"/>
        </authorList>
    </citation>
    <scope>IDENTIFICATION</scope>
</reference>
<evidence type="ECO:0000256" key="1">
    <source>
        <dbReference type="SAM" id="MobiDB-lite"/>
    </source>
</evidence>
<organism evidence="4">
    <name type="scientific">Enterobius vermicularis</name>
    <name type="common">Human pinworm</name>
    <dbReference type="NCBI Taxonomy" id="51028"/>
    <lineage>
        <taxon>Eukaryota</taxon>
        <taxon>Metazoa</taxon>
        <taxon>Ecdysozoa</taxon>
        <taxon>Nematoda</taxon>
        <taxon>Chromadorea</taxon>
        <taxon>Rhabditida</taxon>
        <taxon>Spirurina</taxon>
        <taxon>Oxyuridomorpha</taxon>
        <taxon>Oxyuroidea</taxon>
        <taxon>Oxyuridae</taxon>
        <taxon>Enterobius</taxon>
    </lineage>
</organism>